<dbReference type="Proteomes" id="UP001420932">
    <property type="component" value="Unassembled WGS sequence"/>
</dbReference>
<dbReference type="EMBL" id="JBBNAF010000006">
    <property type="protein sequence ID" value="KAK9135382.1"/>
    <property type="molecule type" value="Genomic_DNA"/>
</dbReference>
<evidence type="ECO:0000313" key="1">
    <source>
        <dbReference type="EMBL" id="KAK9135382.1"/>
    </source>
</evidence>
<name>A0AAP0P923_9MAGN</name>
<comment type="caution">
    <text evidence="1">The sequence shown here is derived from an EMBL/GenBank/DDBJ whole genome shotgun (WGS) entry which is preliminary data.</text>
</comment>
<reference evidence="1 2" key="1">
    <citation type="submission" date="2024-01" db="EMBL/GenBank/DDBJ databases">
        <title>Genome assemblies of Stephania.</title>
        <authorList>
            <person name="Yang L."/>
        </authorList>
    </citation>
    <scope>NUCLEOTIDE SEQUENCE [LARGE SCALE GENOMIC DNA]</scope>
    <source>
        <strain evidence="1">YNDBR</strain>
        <tissue evidence="1">Leaf</tissue>
    </source>
</reference>
<protein>
    <submittedName>
        <fullName evidence="1">Uncharacterized protein</fullName>
    </submittedName>
</protein>
<accession>A0AAP0P923</accession>
<organism evidence="1 2">
    <name type="scientific">Stephania yunnanensis</name>
    <dbReference type="NCBI Taxonomy" id="152371"/>
    <lineage>
        <taxon>Eukaryota</taxon>
        <taxon>Viridiplantae</taxon>
        <taxon>Streptophyta</taxon>
        <taxon>Embryophyta</taxon>
        <taxon>Tracheophyta</taxon>
        <taxon>Spermatophyta</taxon>
        <taxon>Magnoliopsida</taxon>
        <taxon>Ranunculales</taxon>
        <taxon>Menispermaceae</taxon>
        <taxon>Menispermoideae</taxon>
        <taxon>Cissampelideae</taxon>
        <taxon>Stephania</taxon>
    </lineage>
</organism>
<dbReference type="AlphaFoldDB" id="A0AAP0P923"/>
<proteinExistence type="predicted"/>
<sequence length="143" mass="15598">MVPCKRNVSGVRVALKDDRGEVEVVVGWIRGGGGVGKAGISGIWDGVSCGATDASSSVSKSCLGLHLCLGTNFSSQVKHSPFARELLEELDELLLLKELAILVQCGQKTHEMVLNRKHEKLGATLKEEEVPTYKQQFQFLQEF</sequence>
<gene>
    <name evidence="1" type="ORF">Syun_014712</name>
</gene>
<keyword evidence="2" id="KW-1185">Reference proteome</keyword>
<evidence type="ECO:0000313" key="2">
    <source>
        <dbReference type="Proteomes" id="UP001420932"/>
    </source>
</evidence>